<keyword evidence="1" id="KW-1133">Transmembrane helix</keyword>
<organism evidence="2 3">
    <name type="scientific">Helianthus annuus</name>
    <name type="common">Common sunflower</name>
    <dbReference type="NCBI Taxonomy" id="4232"/>
    <lineage>
        <taxon>Eukaryota</taxon>
        <taxon>Viridiplantae</taxon>
        <taxon>Streptophyta</taxon>
        <taxon>Embryophyta</taxon>
        <taxon>Tracheophyta</taxon>
        <taxon>Spermatophyta</taxon>
        <taxon>Magnoliopsida</taxon>
        <taxon>eudicotyledons</taxon>
        <taxon>Gunneridae</taxon>
        <taxon>Pentapetalae</taxon>
        <taxon>asterids</taxon>
        <taxon>campanulids</taxon>
        <taxon>Asterales</taxon>
        <taxon>Asteraceae</taxon>
        <taxon>Asteroideae</taxon>
        <taxon>Heliantheae alliance</taxon>
        <taxon>Heliantheae</taxon>
        <taxon>Helianthus</taxon>
    </lineage>
</organism>
<dbReference type="AlphaFoldDB" id="A0A9K3I896"/>
<evidence type="ECO:0000313" key="2">
    <source>
        <dbReference type="EMBL" id="KAF5791671.1"/>
    </source>
</evidence>
<name>A0A9K3I896_HELAN</name>
<reference evidence="2" key="2">
    <citation type="submission" date="2020-06" db="EMBL/GenBank/DDBJ databases">
        <title>Helianthus annuus Genome sequencing and assembly Release 2.</title>
        <authorList>
            <person name="Gouzy J."/>
            <person name="Langlade N."/>
            <person name="Munos S."/>
        </authorList>
    </citation>
    <scope>NUCLEOTIDE SEQUENCE</scope>
    <source>
        <tissue evidence="2">Leaves</tissue>
    </source>
</reference>
<comment type="caution">
    <text evidence="2">The sequence shown here is derived from an EMBL/GenBank/DDBJ whole genome shotgun (WGS) entry which is preliminary data.</text>
</comment>
<accession>A0A9K3I896</accession>
<dbReference type="EMBL" id="MNCJ02000324">
    <property type="protein sequence ID" value="KAF5791671.1"/>
    <property type="molecule type" value="Genomic_DNA"/>
</dbReference>
<keyword evidence="3" id="KW-1185">Reference proteome</keyword>
<evidence type="ECO:0000313" key="3">
    <source>
        <dbReference type="Proteomes" id="UP000215914"/>
    </source>
</evidence>
<evidence type="ECO:0000256" key="1">
    <source>
        <dbReference type="SAM" id="Phobius"/>
    </source>
</evidence>
<reference evidence="2" key="1">
    <citation type="journal article" date="2017" name="Nature">
        <title>The sunflower genome provides insights into oil metabolism, flowering and Asterid evolution.</title>
        <authorList>
            <person name="Badouin H."/>
            <person name="Gouzy J."/>
            <person name="Grassa C.J."/>
            <person name="Murat F."/>
            <person name="Staton S.E."/>
            <person name="Cottret L."/>
            <person name="Lelandais-Briere C."/>
            <person name="Owens G.L."/>
            <person name="Carrere S."/>
            <person name="Mayjonade B."/>
            <person name="Legrand L."/>
            <person name="Gill N."/>
            <person name="Kane N.C."/>
            <person name="Bowers J.E."/>
            <person name="Hubner S."/>
            <person name="Bellec A."/>
            <person name="Berard A."/>
            <person name="Berges H."/>
            <person name="Blanchet N."/>
            <person name="Boniface M.C."/>
            <person name="Brunel D."/>
            <person name="Catrice O."/>
            <person name="Chaidir N."/>
            <person name="Claudel C."/>
            <person name="Donnadieu C."/>
            <person name="Faraut T."/>
            <person name="Fievet G."/>
            <person name="Helmstetter N."/>
            <person name="King M."/>
            <person name="Knapp S.J."/>
            <person name="Lai Z."/>
            <person name="Le Paslier M.C."/>
            <person name="Lippi Y."/>
            <person name="Lorenzon L."/>
            <person name="Mandel J.R."/>
            <person name="Marage G."/>
            <person name="Marchand G."/>
            <person name="Marquand E."/>
            <person name="Bret-Mestries E."/>
            <person name="Morien E."/>
            <person name="Nambeesan S."/>
            <person name="Nguyen T."/>
            <person name="Pegot-Espagnet P."/>
            <person name="Pouilly N."/>
            <person name="Raftis F."/>
            <person name="Sallet E."/>
            <person name="Schiex T."/>
            <person name="Thomas J."/>
            <person name="Vandecasteele C."/>
            <person name="Vares D."/>
            <person name="Vear F."/>
            <person name="Vautrin S."/>
            <person name="Crespi M."/>
            <person name="Mangin B."/>
            <person name="Burke J.M."/>
            <person name="Salse J."/>
            <person name="Munos S."/>
            <person name="Vincourt P."/>
            <person name="Rieseberg L.H."/>
            <person name="Langlade N.B."/>
        </authorList>
    </citation>
    <scope>NUCLEOTIDE SEQUENCE</scope>
    <source>
        <tissue evidence="2">Leaves</tissue>
    </source>
</reference>
<proteinExistence type="predicted"/>
<dbReference type="Gramene" id="mRNA:HanXRQr2_Chr09g0397441">
    <property type="protein sequence ID" value="mRNA:HanXRQr2_Chr09g0397441"/>
    <property type="gene ID" value="HanXRQr2_Chr09g0397441"/>
</dbReference>
<feature type="transmembrane region" description="Helical" evidence="1">
    <location>
        <begin position="27"/>
        <end position="48"/>
    </location>
</feature>
<keyword evidence="1" id="KW-0472">Membrane</keyword>
<dbReference type="Proteomes" id="UP000215914">
    <property type="component" value="Unassembled WGS sequence"/>
</dbReference>
<protein>
    <submittedName>
        <fullName evidence="2">Uncharacterized protein</fullName>
    </submittedName>
</protein>
<gene>
    <name evidence="2" type="ORF">HanXRQr2_Chr09g0397441</name>
</gene>
<keyword evidence="1" id="KW-0812">Transmembrane</keyword>
<sequence>MLYINHACRSPQSQIITMNYSSSFYRLLKTVGSSSLSFGVSILMYFMALQLEC</sequence>